<gene>
    <name evidence="1" type="ORF">WR25_15450</name>
</gene>
<name>A0A2A2JFQ3_9BILA</name>
<evidence type="ECO:0000313" key="2">
    <source>
        <dbReference type="Proteomes" id="UP000218231"/>
    </source>
</evidence>
<dbReference type="EMBL" id="LIAE01010474">
    <property type="protein sequence ID" value="PAV60342.1"/>
    <property type="molecule type" value="Genomic_DNA"/>
</dbReference>
<keyword evidence="2" id="KW-1185">Reference proteome</keyword>
<sequence>MRFSRIFSFLGPKPTSDNVPGPINNTLSPPTEPNPCNNGATQICRISSTPLNGLPFPRFKPLDYSIWNELQKKACSISHTTLESLKRALTKAWADRDLNFICNAVDSSPRRLRRCIKANGGYFENC</sequence>
<dbReference type="GO" id="GO:0003676">
    <property type="term" value="F:nucleic acid binding"/>
    <property type="evidence" value="ECO:0007669"/>
    <property type="project" value="InterPro"/>
</dbReference>
<dbReference type="AlphaFoldDB" id="A0A2A2JFQ3"/>
<comment type="caution">
    <text evidence="1">The sequence shown here is derived from an EMBL/GenBank/DDBJ whole genome shotgun (WGS) entry which is preliminary data.</text>
</comment>
<proteinExistence type="predicted"/>
<accession>A0A2A2JFQ3</accession>
<dbReference type="Gene3D" id="3.30.420.10">
    <property type="entry name" value="Ribonuclease H-like superfamily/Ribonuclease H"/>
    <property type="match status" value="1"/>
</dbReference>
<protein>
    <submittedName>
        <fullName evidence="1">Uncharacterized protein</fullName>
    </submittedName>
</protein>
<dbReference type="InterPro" id="IPR036397">
    <property type="entry name" value="RNaseH_sf"/>
</dbReference>
<dbReference type="Proteomes" id="UP000218231">
    <property type="component" value="Unassembled WGS sequence"/>
</dbReference>
<reference evidence="1 2" key="1">
    <citation type="journal article" date="2017" name="Curr. Biol.">
        <title>Genome architecture and evolution of a unichromosomal asexual nematode.</title>
        <authorList>
            <person name="Fradin H."/>
            <person name="Zegar C."/>
            <person name="Gutwein M."/>
            <person name="Lucas J."/>
            <person name="Kovtun M."/>
            <person name="Corcoran D."/>
            <person name="Baugh L.R."/>
            <person name="Kiontke K."/>
            <person name="Gunsalus K."/>
            <person name="Fitch D.H."/>
            <person name="Piano F."/>
        </authorList>
    </citation>
    <scope>NUCLEOTIDE SEQUENCE [LARGE SCALE GENOMIC DNA]</scope>
    <source>
        <strain evidence="1">PF1309</strain>
    </source>
</reference>
<dbReference type="OrthoDB" id="7951431at2759"/>
<dbReference type="STRING" id="2018661.A0A2A2JFQ3"/>
<organism evidence="1 2">
    <name type="scientific">Diploscapter pachys</name>
    <dbReference type="NCBI Taxonomy" id="2018661"/>
    <lineage>
        <taxon>Eukaryota</taxon>
        <taxon>Metazoa</taxon>
        <taxon>Ecdysozoa</taxon>
        <taxon>Nematoda</taxon>
        <taxon>Chromadorea</taxon>
        <taxon>Rhabditida</taxon>
        <taxon>Rhabditina</taxon>
        <taxon>Rhabditomorpha</taxon>
        <taxon>Rhabditoidea</taxon>
        <taxon>Rhabditidae</taxon>
        <taxon>Diploscapter</taxon>
    </lineage>
</organism>
<evidence type="ECO:0000313" key="1">
    <source>
        <dbReference type="EMBL" id="PAV60342.1"/>
    </source>
</evidence>